<protein>
    <submittedName>
        <fullName evidence="2">PIR Superfamily Protein</fullName>
    </submittedName>
</protein>
<feature type="compositionally biased region" description="Basic and acidic residues" evidence="1">
    <location>
        <begin position="237"/>
        <end position="254"/>
    </location>
</feature>
<dbReference type="InterPro" id="IPR008780">
    <property type="entry name" value="Plasmodium_Vir"/>
</dbReference>
<evidence type="ECO:0000313" key="3">
    <source>
        <dbReference type="Proteomes" id="UP000078560"/>
    </source>
</evidence>
<dbReference type="Pfam" id="PF05795">
    <property type="entry name" value="Plasmodium_Vir"/>
    <property type="match status" value="1"/>
</dbReference>
<dbReference type="EMBL" id="FLQU01002186">
    <property type="protein sequence ID" value="SBS95835.1"/>
    <property type="molecule type" value="Genomic_DNA"/>
</dbReference>
<name>A0A1A8WWW1_PLAOA</name>
<evidence type="ECO:0000313" key="2">
    <source>
        <dbReference type="EMBL" id="SBS95835.1"/>
    </source>
</evidence>
<gene>
    <name evidence="2" type="ORF">POVCU2_0099160</name>
</gene>
<dbReference type="Proteomes" id="UP000078560">
    <property type="component" value="Unassembled WGS sequence"/>
</dbReference>
<sequence>MITQCNTGSDLPSCKIYEQFNQENGNSGKFTEACNTIQGRLGHKGIFDLCIKLGNNLLNFCSNDEKSNSFDYNCEFINFWLFDEIFNNLSLTDDSQRIGTKSQFYITWKNIMESLECKNKCEPMMNLFYSIPLGDLKLRKDMYIYIYNYKNFEKSTSNENICNRLSTYFPSMSKKFDNYKISCPDKSKKCFSDTKSLEEYNPDKLCQRFQCKKEALCTKYFVEESVQSHTGEAGSLEEPRSPDTRDDGAVTSVDDHETSTILTTVGPSLLGLSIISFISFKFTPLRSWLNKVILKNSNTQEYMDDDGRSEMLNDYFLHENREPREKGYGITYQSTENIGDYNI</sequence>
<organism evidence="2 3">
    <name type="scientific">Plasmodium ovale curtisi</name>
    <dbReference type="NCBI Taxonomy" id="864141"/>
    <lineage>
        <taxon>Eukaryota</taxon>
        <taxon>Sar</taxon>
        <taxon>Alveolata</taxon>
        <taxon>Apicomplexa</taxon>
        <taxon>Aconoidasida</taxon>
        <taxon>Haemosporida</taxon>
        <taxon>Plasmodiidae</taxon>
        <taxon>Plasmodium</taxon>
        <taxon>Plasmodium (Plasmodium)</taxon>
    </lineage>
</organism>
<dbReference type="AlphaFoldDB" id="A0A1A8WWW1"/>
<accession>A0A1A8WWW1</accession>
<proteinExistence type="predicted"/>
<evidence type="ECO:0000256" key="1">
    <source>
        <dbReference type="SAM" id="MobiDB-lite"/>
    </source>
</evidence>
<reference evidence="3" key="1">
    <citation type="submission" date="2016-05" db="EMBL/GenBank/DDBJ databases">
        <authorList>
            <person name="Naeem Raeece"/>
        </authorList>
    </citation>
    <scope>NUCLEOTIDE SEQUENCE [LARGE SCALE GENOMIC DNA]</scope>
</reference>
<feature type="region of interest" description="Disordered" evidence="1">
    <location>
        <begin position="229"/>
        <end position="254"/>
    </location>
</feature>